<dbReference type="HOGENOM" id="CLU_2967520_0_0_1"/>
<keyword evidence="1" id="KW-1133">Transmembrane helix</keyword>
<keyword evidence="1" id="KW-0472">Membrane</keyword>
<feature type="non-terminal residue" evidence="2">
    <location>
        <position position="59"/>
    </location>
</feature>
<evidence type="ECO:0000313" key="2">
    <source>
        <dbReference type="EMBL" id="EGO22746.1"/>
    </source>
</evidence>
<dbReference type="AlphaFoldDB" id="F8P0R2"/>
<dbReference type="KEGG" id="sla:SERLADRAFT_393312"/>
<dbReference type="Proteomes" id="UP000008064">
    <property type="component" value="Unassembled WGS sequence"/>
</dbReference>
<dbReference type="EMBL" id="GL945436">
    <property type="protein sequence ID" value="EGO22746.1"/>
    <property type="molecule type" value="Genomic_DNA"/>
</dbReference>
<name>F8P0R2_SERL9</name>
<proteinExistence type="predicted"/>
<keyword evidence="1" id="KW-0812">Transmembrane</keyword>
<dbReference type="RefSeq" id="XP_007319986.1">
    <property type="nucleotide sequence ID" value="XM_007319924.1"/>
</dbReference>
<gene>
    <name evidence="2" type="ORF">SERLADRAFT_393312</name>
</gene>
<evidence type="ECO:0000256" key="1">
    <source>
        <dbReference type="SAM" id="Phobius"/>
    </source>
</evidence>
<organism>
    <name type="scientific">Serpula lacrymans var. lacrymans (strain S7.9)</name>
    <name type="common">Dry rot fungus</name>
    <dbReference type="NCBI Taxonomy" id="578457"/>
    <lineage>
        <taxon>Eukaryota</taxon>
        <taxon>Fungi</taxon>
        <taxon>Dikarya</taxon>
        <taxon>Basidiomycota</taxon>
        <taxon>Agaricomycotina</taxon>
        <taxon>Agaricomycetes</taxon>
        <taxon>Agaricomycetidae</taxon>
        <taxon>Boletales</taxon>
        <taxon>Coniophorineae</taxon>
        <taxon>Serpulaceae</taxon>
        <taxon>Serpula</taxon>
    </lineage>
</organism>
<dbReference type="GeneID" id="18811606"/>
<protein>
    <submittedName>
        <fullName evidence="2">Uncharacterized protein</fullName>
    </submittedName>
</protein>
<reference evidence="2" key="1">
    <citation type="submission" date="2011-04" db="EMBL/GenBank/DDBJ databases">
        <title>Evolution of plant cell wall degrading machinery underlies the functional diversity of forest fungi.</title>
        <authorList>
            <consortium name="US DOE Joint Genome Institute (JGI-PGF)"/>
            <person name="Eastwood D.C."/>
            <person name="Floudas D."/>
            <person name="Binder M."/>
            <person name="Majcherczyk A."/>
            <person name="Schneider P."/>
            <person name="Aerts A."/>
            <person name="Asiegbu F.O."/>
            <person name="Baker S.E."/>
            <person name="Barry K."/>
            <person name="Bendiksby M."/>
            <person name="Blumentritt M."/>
            <person name="Coutinho P.M."/>
            <person name="Cullen D."/>
            <person name="Cullen D."/>
            <person name="Gathman A."/>
            <person name="Goodell B."/>
            <person name="Henrissat B."/>
            <person name="Ihrmark K."/>
            <person name="Kauserud H."/>
            <person name="Kohler A."/>
            <person name="LaButti K."/>
            <person name="Lapidus A."/>
            <person name="Lavin J.L."/>
            <person name="Lee Y.-H."/>
            <person name="Lindquist E."/>
            <person name="Lilly W."/>
            <person name="Lucas S."/>
            <person name="Morin E."/>
            <person name="Murat C."/>
            <person name="Oguiza J.A."/>
            <person name="Park J."/>
            <person name="Pisabarro A.G."/>
            <person name="Riley R."/>
            <person name="Rosling A."/>
            <person name="Salamov A."/>
            <person name="Schmidt O."/>
            <person name="Schmutz J."/>
            <person name="Skrede I."/>
            <person name="Stenlid J."/>
            <person name="Wiebenga A."/>
            <person name="Xie X."/>
            <person name="Kues U."/>
            <person name="Hibbett D.S."/>
            <person name="Hoffmeister D."/>
            <person name="Hogberg N."/>
            <person name="Martin F."/>
            <person name="Grigoriev I.V."/>
            <person name="Watkinson S.C."/>
        </authorList>
    </citation>
    <scope>NUCLEOTIDE SEQUENCE</scope>
    <source>
        <strain evidence="2">S7.9</strain>
    </source>
</reference>
<feature type="transmembrane region" description="Helical" evidence="1">
    <location>
        <begin position="12"/>
        <end position="34"/>
    </location>
</feature>
<sequence length="59" mass="6890">MAMQYPVAVWDPWVISIIFWVFLVLINVSHVGAYGELDSHILSQNYVSVYHFHQPRMAL</sequence>
<accession>F8P0R2</accession>